<accession>A0ABN7BD40</accession>
<organism evidence="1 2">
    <name type="scientific">Nesidiocoris tenuis</name>
    <dbReference type="NCBI Taxonomy" id="355587"/>
    <lineage>
        <taxon>Eukaryota</taxon>
        <taxon>Metazoa</taxon>
        <taxon>Ecdysozoa</taxon>
        <taxon>Arthropoda</taxon>
        <taxon>Hexapoda</taxon>
        <taxon>Insecta</taxon>
        <taxon>Pterygota</taxon>
        <taxon>Neoptera</taxon>
        <taxon>Paraneoptera</taxon>
        <taxon>Hemiptera</taxon>
        <taxon>Heteroptera</taxon>
        <taxon>Panheteroptera</taxon>
        <taxon>Cimicomorpha</taxon>
        <taxon>Miridae</taxon>
        <taxon>Dicyphina</taxon>
        <taxon>Nesidiocoris</taxon>
    </lineage>
</organism>
<evidence type="ECO:0000313" key="1">
    <source>
        <dbReference type="EMBL" id="BET02299.1"/>
    </source>
</evidence>
<evidence type="ECO:0000313" key="2">
    <source>
        <dbReference type="Proteomes" id="UP001307889"/>
    </source>
</evidence>
<name>A0ABN7BD40_9HEMI</name>
<dbReference type="Proteomes" id="UP001307889">
    <property type="component" value="Chromosome 14"/>
</dbReference>
<protein>
    <submittedName>
        <fullName evidence="1">Uncharacterized protein</fullName>
    </submittedName>
</protein>
<proteinExistence type="predicted"/>
<dbReference type="EMBL" id="AP028922">
    <property type="protein sequence ID" value="BET02299.1"/>
    <property type="molecule type" value="Genomic_DNA"/>
</dbReference>
<gene>
    <name evidence="1" type="ORF">NTJ_15117</name>
</gene>
<sequence>MCAGSEYSFQYLARSSPYSEAPLRRAVLPSPPDFQPFPGSVVGRAAPRCVYSVSARFRAAIRCHSFQIVPPLCECQVQSTVGPENFADRMRTDRTSLRRRGVVVG</sequence>
<keyword evidence="2" id="KW-1185">Reference proteome</keyword>
<reference evidence="1 2" key="1">
    <citation type="submission" date="2023-09" db="EMBL/GenBank/DDBJ databases">
        <title>Nesidiocoris tenuis whole genome shotgun sequence.</title>
        <authorList>
            <person name="Shibata T."/>
            <person name="Shimoda M."/>
            <person name="Kobayashi T."/>
            <person name="Uehara T."/>
        </authorList>
    </citation>
    <scope>NUCLEOTIDE SEQUENCE [LARGE SCALE GENOMIC DNA]</scope>
    <source>
        <strain evidence="1 2">Japan</strain>
    </source>
</reference>